<sequence>MNKFYNKVLHLYREQFTPAIYDVHYYKHLQQDLFGMDNFAHVRMGLFYEMLTMAIFGGELFDSMYKTLEWKDFFNADRKIRPDVIDEVNEIIYESKASKSGHHTNLLNRQLECYETYLRLYPSYKLYYVLFRHNYNGIMKSKDYMQEMFRKLAYGTHAAISLPFSIILHLHRHDKYRKYNSDQWANSGCTVIGSKEMNRFYFEPEVVMQEIGLNLDDYIIHKYFLGIGIRVMDECVHPFPFVHIVDRDYNKWYTEVFDAVPF</sequence>
<gene>
    <name evidence="1" type="ORF">LCGC14_1438240</name>
</gene>
<evidence type="ECO:0008006" key="2">
    <source>
        <dbReference type="Google" id="ProtNLM"/>
    </source>
</evidence>
<organism evidence="1">
    <name type="scientific">marine sediment metagenome</name>
    <dbReference type="NCBI Taxonomy" id="412755"/>
    <lineage>
        <taxon>unclassified sequences</taxon>
        <taxon>metagenomes</taxon>
        <taxon>ecological metagenomes</taxon>
    </lineage>
</organism>
<dbReference type="EMBL" id="LAZR01009770">
    <property type="protein sequence ID" value="KKM70685.1"/>
    <property type="molecule type" value="Genomic_DNA"/>
</dbReference>
<accession>A0A0F9M1Y6</accession>
<name>A0A0F9M1Y6_9ZZZZ</name>
<proteinExistence type="predicted"/>
<evidence type="ECO:0000313" key="1">
    <source>
        <dbReference type="EMBL" id="KKM70685.1"/>
    </source>
</evidence>
<dbReference type="AlphaFoldDB" id="A0A0F9M1Y6"/>
<comment type="caution">
    <text evidence="1">The sequence shown here is derived from an EMBL/GenBank/DDBJ whole genome shotgun (WGS) entry which is preliminary data.</text>
</comment>
<protein>
    <recommendedName>
        <fullName evidence="2">Restriction endonuclease</fullName>
    </recommendedName>
</protein>
<reference evidence="1" key="1">
    <citation type="journal article" date="2015" name="Nature">
        <title>Complex archaea that bridge the gap between prokaryotes and eukaryotes.</title>
        <authorList>
            <person name="Spang A."/>
            <person name="Saw J.H."/>
            <person name="Jorgensen S.L."/>
            <person name="Zaremba-Niedzwiedzka K."/>
            <person name="Martijn J."/>
            <person name="Lind A.E."/>
            <person name="van Eijk R."/>
            <person name="Schleper C."/>
            <person name="Guy L."/>
            <person name="Ettema T.J."/>
        </authorList>
    </citation>
    <scope>NUCLEOTIDE SEQUENCE</scope>
</reference>